<proteinExistence type="predicted"/>
<dbReference type="EMBL" id="OZ035831">
    <property type="protein sequence ID" value="CAL1616665.1"/>
    <property type="molecule type" value="Genomic_DNA"/>
</dbReference>
<dbReference type="Proteomes" id="UP001497482">
    <property type="component" value="Chromosome 9"/>
</dbReference>
<evidence type="ECO:0000313" key="3">
    <source>
        <dbReference type="Proteomes" id="UP001497482"/>
    </source>
</evidence>
<protein>
    <submittedName>
        <fullName evidence="2">Uncharacterized protein</fullName>
    </submittedName>
</protein>
<accession>A0AAV2MTJ4</accession>
<keyword evidence="3" id="KW-1185">Reference proteome</keyword>
<dbReference type="AlphaFoldDB" id="A0AAV2MTJ4"/>
<organism evidence="2 3">
    <name type="scientific">Knipowitschia caucasica</name>
    <name type="common">Caucasian dwarf goby</name>
    <name type="synonym">Pomatoschistus caucasicus</name>
    <dbReference type="NCBI Taxonomy" id="637954"/>
    <lineage>
        <taxon>Eukaryota</taxon>
        <taxon>Metazoa</taxon>
        <taxon>Chordata</taxon>
        <taxon>Craniata</taxon>
        <taxon>Vertebrata</taxon>
        <taxon>Euteleostomi</taxon>
        <taxon>Actinopterygii</taxon>
        <taxon>Neopterygii</taxon>
        <taxon>Teleostei</taxon>
        <taxon>Neoteleostei</taxon>
        <taxon>Acanthomorphata</taxon>
        <taxon>Gobiaria</taxon>
        <taxon>Gobiiformes</taxon>
        <taxon>Gobioidei</taxon>
        <taxon>Gobiidae</taxon>
        <taxon>Gobiinae</taxon>
        <taxon>Knipowitschia</taxon>
    </lineage>
</organism>
<evidence type="ECO:0000313" key="2">
    <source>
        <dbReference type="EMBL" id="CAL1616665.1"/>
    </source>
</evidence>
<name>A0AAV2MTJ4_KNICA</name>
<sequence>MCFWPPFQNDARIDRACRKKELPGDDWLKFDIRILETCDQYLKVRQALQRALTCSTSDLQSDEEPSGPSKRKRKAIHHFGDSGSESAEPEPTKERRKAPFIPPRPTTQTPMAKEHTPTSPLNLTILKATQIQILGLLETIKLQQE</sequence>
<reference evidence="2 3" key="1">
    <citation type="submission" date="2024-04" db="EMBL/GenBank/DDBJ databases">
        <authorList>
            <person name="Waldvogel A.-M."/>
            <person name="Schoenle A."/>
        </authorList>
    </citation>
    <scope>NUCLEOTIDE SEQUENCE [LARGE SCALE GENOMIC DNA]</scope>
</reference>
<evidence type="ECO:0000256" key="1">
    <source>
        <dbReference type="SAM" id="MobiDB-lite"/>
    </source>
</evidence>
<gene>
    <name evidence="2" type="ORF">KC01_LOCUS42378</name>
</gene>
<feature type="region of interest" description="Disordered" evidence="1">
    <location>
        <begin position="53"/>
        <end position="120"/>
    </location>
</feature>